<feature type="region of interest" description="Disordered" evidence="1">
    <location>
        <begin position="35"/>
        <end position="244"/>
    </location>
</feature>
<gene>
    <name evidence="4" type="ORF">NCTC7878_02758</name>
</gene>
<dbReference type="AlphaFoldDB" id="A0A2X2MD04"/>
<dbReference type="NCBIfam" id="NF039170">
    <property type="entry name" value="SdrH_fam_CTERM"/>
    <property type="match status" value="1"/>
</dbReference>
<feature type="region of interest" description="Disordered" evidence="1">
    <location>
        <begin position="341"/>
        <end position="364"/>
    </location>
</feature>
<evidence type="ECO:0000256" key="3">
    <source>
        <dbReference type="SAM" id="SignalP"/>
    </source>
</evidence>
<organism evidence="4 5">
    <name type="scientific">Staphylococcus aureus</name>
    <dbReference type="NCBI Taxonomy" id="1280"/>
    <lineage>
        <taxon>Bacteria</taxon>
        <taxon>Bacillati</taxon>
        <taxon>Bacillota</taxon>
        <taxon>Bacilli</taxon>
        <taxon>Bacillales</taxon>
        <taxon>Staphylococcaceae</taxon>
        <taxon>Staphylococcus</taxon>
    </lineage>
</organism>
<dbReference type="PRINTS" id="PR01217">
    <property type="entry name" value="PRICHEXTENSN"/>
</dbReference>
<sequence length="419" mass="46529">MSYHWFKKMLLSTSMLILSSSSSLGLATHTVEAKDNLNGEKPTTNLNHNVTSPSVNSEMNNNETGTPHESNQAGNEGTGSNSRDANPDSNNVKPDSNNQNPSPDSKPDPNNPNPGPNPKPDPDKPKPNPEPNPEPKPDPDKPKPNPDPKPDPDKPKPNPDPKPDPDKPKPNPDPKPDPNPNPKPDPNKPNPNPSPNPNQPGDSNQSGGSKNGGTWNPNASDGSNQGQWQPNGNQGNSQNPTGNDFVSQRFLALANGAYKYNPYILNQINQLGKEYGEVTDEDIYNIIRKQNFSGNAYLNGLQQQSNYFRFQYFNPLKSERYYRNLDEQVLALITGEIGSMPDLKKPEDKPDSKQRSFEPHEKDDFTVVKKQEDNKKSASTAYSKSWLAIVCSMMVVFSIMLFLFVKRNKKKNKNESQRR</sequence>
<dbReference type="Proteomes" id="UP000249913">
    <property type="component" value="Unassembled WGS sequence"/>
</dbReference>
<keyword evidence="2" id="KW-0472">Membrane</keyword>
<reference evidence="4 5" key="1">
    <citation type="submission" date="2018-06" db="EMBL/GenBank/DDBJ databases">
        <authorList>
            <consortium name="Pathogen Informatics"/>
            <person name="Doyle S."/>
        </authorList>
    </citation>
    <scope>NUCLEOTIDE SEQUENCE [LARGE SCALE GENOMIC DNA]</scope>
    <source>
        <strain evidence="4 5">NCTC7878</strain>
    </source>
</reference>
<protein>
    <submittedName>
        <fullName evidence="4">Membrane anchored protein</fullName>
    </submittedName>
</protein>
<feature type="compositionally biased region" description="Low complexity" evidence="1">
    <location>
        <begin position="222"/>
        <end position="243"/>
    </location>
</feature>
<feature type="chain" id="PRO_5039576041" evidence="3">
    <location>
        <begin position="26"/>
        <end position="419"/>
    </location>
</feature>
<feature type="compositionally biased region" description="Polar residues" evidence="1">
    <location>
        <begin position="205"/>
        <end position="221"/>
    </location>
</feature>
<keyword evidence="3" id="KW-0732">Signal</keyword>
<proteinExistence type="predicted"/>
<evidence type="ECO:0000313" key="4">
    <source>
        <dbReference type="EMBL" id="SPZ99620.1"/>
    </source>
</evidence>
<dbReference type="EMBL" id="UAUX01000010">
    <property type="protein sequence ID" value="SPZ99620.1"/>
    <property type="molecule type" value="Genomic_DNA"/>
</dbReference>
<name>A0A2X2MD04_STAAU</name>
<feature type="compositionally biased region" description="Basic and acidic residues" evidence="1">
    <location>
        <begin position="120"/>
        <end position="176"/>
    </location>
</feature>
<feature type="compositionally biased region" description="Low complexity" evidence="1">
    <location>
        <begin position="93"/>
        <end position="103"/>
    </location>
</feature>
<evidence type="ECO:0000256" key="2">
    <source>
        <dbReference type="SAM" id="Phobius"/>
    </source>
</evidence>
<keyword evidence="2" id="KW-1133">Transmembrane helix</keyword>
<feature type="compositionally biased region" description="Pro residues" evidence="1">
    <location>
        <begin position="177"/>
        <end position="198"/>
    </location>
</feature>
<accession>A0A2X2MD04</accession>
<keyword evidence="2" id="KW-0812">Transmembrane</keyword>
<evidence type="ECO:0000313" key="5">
    <source>
        <dbReference type="Proteomes" id="UP000249913"/>
    </source>
</evidence>
<feature type="compositionally biased region" description="Polar residues" evidence="1">
    <location>
        <begin position="41"/>
        <end position="92"/>
    </location>
</feature>
<feature type="transmembrane region" description="Helical" evidence="2">
    <location>
        <begin position="386"/>
        <end position="405"/>
    </location>
</feature>
<evidence type="ECO:0000256" key="1">
    <source>
        <dbReference type="SAM" id="MobiDB-lite"/>
    </source>
</evidence>
<feature type="compositionally biased region" description="Basic and acidic residues" evidence="1">
    <location>
        <begin position="342"/>
        <end position="364"/>
    </location>
</feature>
<feature type="compositionally biased region" description="Pro residues" evidence="1">
    <location>
        <begin position="109"/>
        <end position="119"/>
    </location>
</feature>
<feature type="signal peptide" evidence="3">
    <location>
        <begin position="1"/>
        <end position="25"/>
    </location>
</feature>